<dbReference type="EC" id="4.2.1.46" evidence="4 7"/>
<evidence type="ECO:0000256" key="3">
    <source>
        <dbReference type="ARBA" id="ARBA00008178"/>
    </source>
</evidence>
<dbReference type="RefSeq" id="WP_045775134.1">
    <property type="nucleotide sequence ID" value="NZ_LAJY01000132.1"/>
</dbReference>
<evidence type="ECO:0000256" key="7">
    <source>
        <dbReference type="RuleBase" id="RU004473"/>
    </source>
</evidence>
<dbReference type="OrthoDB" id="9801785at2"/>
<evidence type="ECO:0000256" key="4">
    <source>
        <dbReference type="ARBA" id="ARBA00011990"/>
    </source>
</evidence>
<evidence type="ECO:0000256" key="5">
    <source>
        <dbReference type="ARBA" id="ARBA00023027"/>
    </source>
</evidence>
<accession>A0A0F3IUI4</accession>
<dbReference type="NCBIfam" id="TIGR01181">
    <property type="entry name" value="dTDP_gluc_dehyt"/>
    <property type="match status" value="1"/>
</dbReference>
<evidence type="ECO:0000256" key="2">
    <source>
        <dbReference type="ARBA" id="ARBA00001911"/>
    </source>
</evidence>
<dbReference type="EMBL" id="LAJY01000132">
    <property type="protein sequence ID" value="KJV10203.1"/>
    <property type="molecule type" value="Genomic_DNA"/>
</dbReference>
<comment type="catalytic activity">
    <reaction evidence="1 7">
        <text>dTDP-alpha-D-glucose = dTDP-4-dehydro-6-deoxy-alpha-D-glucose + H2O</text>
        <dbReference type="Rhea" id="RHEA:17221"/>
        <dbReference type="ChEBI" id="CHEBI:15377"/>
        <dbReference type="ChEBI" id="CHEBI:57477"/>
        <dbReference type="ChEBI" id="CHEBI:57649"/>
        <dbReference type="EC" id="4.2.1.46"/>
    </reaction>
</comment>
<comment type="similarity">
    <text evidence="3 7">Belongs to the NAD(P)-dependent epimerase/dehydratase family. dTDP-glucose dehydratase subfamily.</text>
</comment>
<dbReference type="GO" id="GO:0009225">
    <property type="term" value="P:nucleotide-sugar metabolic process"/>
    <property type="evidence" value="ECO:0007669"/>
    <property type="project" value="InterPro"/>
</dbReference>
<evidence type="ECO:0000256" key="6">
    <source>
        <dbReference type="ARBA" id="ARBA00023239"/>
    </source>
</evidence>
<evidence type="ECO:0000256" key="1">
    <source>
        <dbReference type="ARBA" id="ARBA00001539"/>
    </source>
</evidence>
<comment type="cofactor">
    <cofactor evidence="2 7">
        <name>NAD(+)</name>
        <dbReference type="ChEBI" id="CHEBI:57540"/>
    </cofactor>
</comment>
<dbReference type="Gene3D" id="3.40.50.720">
    <property type="entry name" value="NAD(P)-binding Rossmann-like Domain"/>
    <property type="match status" value="1"/>
</dbReference>
<dbReference type="Gene3D" id="3.90.25.10">
    <property type="entry name" value="UDP-galactose 4-epimerase, domain 1"/>
    <property type="match status" value="1"/>
</dbReference>
<dbReference type="Proteomes" id="UP000033774">
    <property type="component" value="Unassembled WGS sequence"/>
</dbReference>
<dbReference type="PANTHER" id="PTHR43000">
    <property type="entry name" value="DTDP-D-GLUCOSE 4,6-DEHYDRATASE-RELATED"/>
    <property type="match status" value="1"/>
</dbReference>
<gene>
    <name evidence="9" type="ORF">VZ95_06490</name>
</gene>
<dbReference type="PATRIC" id="fig|552518.3.peg.407"/>
<evidence type="ECO:0000313" key="10">
    <source>
        <dbReference type="Proteomes" id="UP000033774"/>
    </source>
</evidence>
<sequence>MNTIIVTGGAGFIGSAVIRHILTQTDARVVNLDKLTYAANLDSLAALSDTDRYSFEQADITDRAAMDRIIAAYKPDAIMHLAAESHVDRSIDGPAAFIQTNIIGTFTLLEAALAFWRTLPEDKQAAFRFHHISTDEVFGTLGDEGLFTEETPYAPNSPYSASKASSDHLVRAWHHTYKLPVVTSNCSNNYGPWQFPEKLIPLMIINALKGKPLPVYGQGTNVRDWLHVEDHARALWTILTTGVPGESYNVGGNSERKNIDVVTAICDLVDKLEAPLPSGQPRRSLITHVTDRPGHDARYAIDASKIKAELAWEPQETFDSGLESTVRWYLDNPDWWEKLSNVYAGDRLGLKKAAS</sequence>
<dbReference type="InterPro" id="IPR016040">
    <property type="entry name" value="NAD(P)-bd_dom"/>
</dbReference>
<proteinExistence type="inferred from homology"/>
<name>A0A0F3IUI4_9PROT</name>
<dbReference type="InterPro" id="IPR036291">
    <property type="entry name" value="NAD(P)-bd_dom_sf"/>
</dbReference>
<dbReference type="AlphaFoldDB" id="A0A0F3IUI4"/>
<comment type="caution">
    <text evidence="9">The sequence shown here is derived from an EMBL/GenBank/DDBJ whole genome shotgun (WGS) entry which is preliminary data.</text>
</comment>
<dbReference type="Pfam" id="PF16363">
    <property type="entry name" value="GDP_Man_Dehyd"/>
    <property type="match status" value="1"/>
</dbReference>
<evidence type="ECO:0000313" key="9">
    <source>
        <dbReference type="EMBL" id="KJV10203.1"/>
    </source>
</evidence>
<dbReference type="CDD" id="cd05246">
    <property type="entry name" value="dTDP_GD_SDR_e"/>
    <property type="match status" value="1"/>
</dbReference>
<organism evidence="9 10">
    <name type="scientific">Elstera litoralis</name>
    <dbReference type="NCBI Taxonomy" id="552518"/>
    <lineage>
        <taxon>Bacteria</taxon>
        <taxon>Pseudomonadati</taxon>
        <taxon>Pseudomonadota</taxon>
        <taxon>Alphaproteobacteria</taxon>
        <taxon>Rhodospirillales</taxon>
        <taxon>Rhodospirillaceae</taxon>
        <taxon>Elstera</taxon>
    </lineage>
</organism>
<evidence type="ECO:0000259" key="8">
    <source>
        <dbReference type="Pfam" id="PF16363"/>
    </source>
</evidence>
<protein>
    <recommendedName>
        <fullName evidence="4 7">dTDP-glucose 4,6-dehydratase</fullName>
        <ecNumber evidence="4 7">4.2.1.46</ecNumber>
    </recommendedName>
</protein>
<dbReference type="SUPFAM" id="SSF51735">
    <property type="entry name" value="NAD(P)-binding Rossmann-fold domains"/>
    <property type="match status" value="1"/>
</dbReference>
<keyword evidence="5" id="KW-0520">NAD</keyword>
<keyword evidence="6 7" id="KW-0456">Lyase</keyword>
<keyword evidence="10" id="KW-1185">Reference proteome</keyword>
<dbReference type="GO" id="GO:0008460">
    <property type="term" value="F:dTDP-glucose 4,6-dehydratase activity"/>
    <property type="evidence" value="ECO:0007669"/>
    <property type="project" value="UniProtKB-EC"/>
</dbReference>
<reference evidence="9 10" key="1">
    <citation type="submission" date="2015-03" db="EMBL/GenBank/DDBJ databases">
        <title>Draft genome sequence of Elstera litoralis.</title>
        <authorList>
            <person name="Rahalkar M.C."/>
            <person name="Dhakephalkar P.K."/>
            <person name="Pore S.D."/>
            <person name="Arora P."/>
            <person name="Kapse N.G."/>
            <person name="Pandit P.S."/>
        </authorList>
    </citation>
    <scope>NUCLEOTIDE SEQUENCE [LARGE SCALE GENOMIC DNA]</scope>
    <source>
        <strain evidence="9 10">Dia-1</strain>
    </source>
</reference>
<dbReference type="InterPro" id="IPR005888">
    <property type="entry name" value="dTDP_Gluc_deHydtase"/>
</dbReference>
<feature type="domain" description="NAD(P)-binding" evidence="8">
    <location>
        <begin position="5"/>
        <end position="324"/>
    </location>
</feature>